<comment type="caution">
    <text evidence="3">The sequence shown here is derived from an EMBL/GenBank/DDBJ whole genome shotgun (WGS) entry which is preliminary data.</text>
</comment>
<dbReference type="Pfam" id="PF13541">
    <property type="entry name" value="ChlI"/>
    <property type="match status" value="1"/>
</dbReference>
<proteinExistence type="predicted"/>
<reference evidence="3" key="1">
    <citation type="submission" date="2021-08" db="EMBL/GenBank/DDBJ databases">
        <title>Comparative analyses of Brucepasteria parasyntrophica and Teretinema zuelzerae.</title>
        <authorList>
            <person name="Song Y."/>
            <person name="Brune A."/>
        </authorList>
    </citation>
    <scope>NUCLEOTIDE SEQUENCE</scope>
    <source>
        <strain evidence="3">DSM 1903</strain>
    </source>
</reference>
<dbReference type="AlphaFoldDB" id="A0AAE3EH94"/>
<feature type="domain" description="Magnesium chelatase ChlI-like catalytic" evidence="1">
    <location>
        <begin position="210"/>
        <end position="415"/>
    </location>
</feature>
<dbReference type="Gene3D" id="3.30.230.10">
    <property type="match status" value="1"/>
</dbReference>
<dbReference type="Proteomes" id="UP001198163">
    <property type="component" value="Unassembled WGS sequence"/>
</dbReference>
<dbReference type="InterPro" id="IPR004482">
    <property type="entry name" value="Mg_chelat-rel"/>
</dbReference>
<evidence type="ECO:0000313" key="3">
    <source>
        <dbReference type="EMBL" id="MCD1653736.1"/>
    </source>
</evidence>
<dbReference type="InterPro" id="IPR014721">
    <property type="entry name" value="Ribsml_uS5_D2-typ_fold_subgr"/>
</dbReference>
<dbReference type="EMBL" id="JAINWA010000001">
    <property type="protein sequence ID" value="MCD1653736.1"/>
    <property type="molecule type" value="Genomic_DNA"/>
</dbReference>
<protein>
    <submittedName>
        <fullName evidence="3">YifB family Mg chelatase-like AAA ATPase</fullName>
    </submittedName>
</protein>
<dbReference type="PANTHER" id="PTHR32039:SF7">
    <property type="entry name" value="COMPETENCE PROTEIN COMM"/>
    <property type="match status" value="1"/>
</dbReference>
<feature type="domain" description="Mg chelatase-related protein C-terminal" evidence="2">
    <location>
        <begin position="428"/>
        <end position="518"/>
    </location>
</feature>
<accession>A0AAE3EH94</accession>
<dbReference type="InterPro" id="IPR020568">
    <property type="entry name" value="Ribosomal_Su5_D2-typ_SF"/>
</dbReference>
<sequence>MQIVSFARAGYTGEIVKVEADLRRGIPAIDIVGLPDGAVREARERMRVAIRNSGLDFPRERILINLSPADLKKEGGSFDLPIALGVLAASEGNVPEGEAILVLGELELSGTVRPVRGVLAAVARAQEAGIADFILPAENLEEARLLGAPARGARNLAEALNAYHEICSIRALCGSDAETEGSGDADGAKDISAENNAEEPRWRSYRLGYEDVRGQERLVRGLQIAAAGGHHLVAWGPPGCGKSLALGRFDCLLPDMDRKTALEATRIHSIAGTLEADFSNGSRALLSRPPFRQPHQNASLEGMIGGGKHCLPGEISLAHGGTLFLDEAAQFRSGVLQALRTPLETGTVTLSRAGKNETFPADFQLLMALNPCPCGHFGESGRVCTCGPEAVDRYWKRLAGPLLDRMDIRVPLSAPEGESFADPGRAPDTESLRREIDRARRMQRERGAVLNGKLAPGDIEKLCVLSESAQALFGKGMETARLSGRGGHGVLKVSRTIADMEGSVLIEEEHLMEAFQFRRWSGLLPDFLS</sequence>
<dbReference type="PRINTS" id="PR00830">
    <property type="entry name" value="ENDOLAPTASE"/>
</dbReference>
<dbReference type="SUPFAM" id="SSF54211">
    <property type="entry name" value="Ribosomal protein S5 domain 2-like"/>
    <property type="match status" value="1"/>
</dbReference>
<dbReference type="InterPro" id="IPR025158">
    <property type="entry name" value="Mg_chelat-rel_C"/>
</dbReference>
<dbReference type="RefSeq" id="WP_230753106.1">
    <property type="nucleotide sequence ID" value="NZ_JAINWA010000001.1"/>
</dbReference>
<dbReference type="Pfam" id="PF13335">
    <property type="entry name" value="Mg_chelatase_C"/>
    <property type="match status" value="1"/>
</dbReference>
<gene>
    <name evidence="3" type="ORF">K7J14_03360</name>
</gene>
<dbReference type="Pfam" id="PF01078">
    <property type="entry name" value="Mg_chelatase"/>
    <property type="match status" value="1"/>
</dbReference>
<dbReference type="InterPro" id="IPR045006">
    <property type="entry name" value="CHLI-like"/>
</dbReference>
<dbReference type="SUPFAM" id="SSF52540">
    <property type="entry name" value="P-loop containing nucleoside triphosphate hydrolases"/>
    <property type="match status" value="1"/>
</dbReference>
<organism evidence="3 4">
    <name type="scientific">Teretinema zuelzerae</name>
    <dbReference type="NCBI Taxonomy" id="156"/>
    <lineage>
        <taxon>Bacteria</taxon>
        <taxon>Pseudomonadati</taxon>
        <taxon>Spirochaetota</taxon>
        <taxon>Spirochaetia</taxon>
        <taxon>Spirochaetales</taxon>
        <taxon>Treponemataceae</taxon>
        <taxon>Teretinema</taxon>
    </lineage>
</organism>
<dbReference type="GO" id="GO:0005524">
    <property type="term" value="F:ATP binding"/>
    <property type="evidence" value="ECO:0007669"/>
    <property type="project" value="InterPro"/>
</dbReference>
<evidence type="ECO:0000259" key="1">
    <source>
        <dbReference type="Pfam" id="PF01078"/>
    </source>
</evidence>
<name>A0AAE3EH94_9SPIR</name>
<dbReference type="NCBIfam" id="TIGR00368">
    <property type="entry name" value="YifB family Mg chelatase-like AAA ATPase"/>
    <property type="match status" value="1"/>
</dbReference>
<dbReference type="Gene3D" id="3.40.50.300">
    <property type="entry name" value="P-loop containing nucleotide triphosphate hydrolases"/>
    <property type="match status" value="1"/>
</dbReference>
<dbReference type="InterPro" id="IPR027417">
    <property type="entry name" value="P-loop_NTPase"/>
</dbReference>
<evidence type="ECO:0000313" key="4">
    <source>
        <dbReference type="Proteomes" id="UP001198163"/>
    </source>
</evidence>
<dbReference type="PANTHER" id="PTHR32039">
    <property type="entry name" value="MAGNESIUM-CHELATASE SUBUNIT CHLI"/>
    <property type="match status" value="1"/>
</dbReference>
<evidence type="ECO:0000259" key="2">
    <source>
        <dbReference type="Pfam" id="PF13335"/>
    </source>
</evidence>
<dbReference type="InterPro" id="IPR000523">
    <property type="entry name" value="Mg_chelatse_chII-like_cat_dom"/>
</dbReference>
<keyword evidence="4" id="KW-1185">Reference proteome</keyword>